<organism evidence="1 2">
    <name type="scientific">Bradyrhizobium jicamae</name>
    <dbReference type="NCBI Taxonomy" id="280332"/>
    <lineage>
        <taxon>Bacteria</taxon>
        <taxon>Pseudomonadati</taxon>
        <taxon>Pseudomonadota</taxon>
        <taxon>Alphaproteobacteria</taxon>
        <taxon>Hyphomicrobiales</taxon>
        <taxon>Nitrobacteraceae</taxon>
        <taxon>Bradyrhizobium</taxon>
    </lineage>
</organism>
<dbReference type="RefSeq" id="WP_212493881.1">
    <property type="nucleotide sequence ID" value="NZ_JAFCJH010000030.1"/>
</dbReference>
<name>A0ABS5FPL8_9BRAD</name>
<proteinExistence type="predicted"/>
<comment type="caution">
    <text evidence="1">The sequence shown here is derived from an EMBL/GenBank/DDBJ whole genome shotgun (WGS) entry which is preliminary data.</text>
</comment>
<gene>
    <name evidence="1" type="ORF">JQ615_25335</name>
</gene>
<accession>A0ABS5FPL8</accession>
<sequence length="467" mass="53155">MGKLVFHDPHRPDADARRVRMRERVAWRVSELEKRNVFSSNDLSTIARNMWSLTQRVRRKHNLSQEDIYSCTVEDGSKGTKASKNARYYELPPHASAKRYLTKRPAKYFRVLKEISHLTRGSENFFDLAEELLGTTVLAPSGNTIDNTESDHVSLLVDQLNALAARIESACKVSTYFKQLSRKLVSYDVRSDQFYTTERYDTLVDEIQIDPTDPWEICSDEAPPWPSLPLFREILTPKFPCAVLSSNSASCWTDRAGRRWAREISGDAARHVAFASLWMEVRLTIAPVAPHASAKPIFELRFPTRLENDDGQIRVLNEYTYWSGDPNIGAINMHDVLIPALLTADIPDSPGLDHLRFKPSEFCYFLYLPITDEITRVLLDRPISPETEYSFGGLTPSTTRLPVLFPHGSLGSLVEHTLLNPEQAGFDLSALLEKDARSKIAHFCQLYEPRHQAILRTHQDRLDGKEA</sequence>
<evidence type="ECO:0000313" key="1">
    <source>
        <dbReference type="EMBL" id="MBR0798717.1"/>
    </source>
</evidence>
<reference evidence="2" key="1">
    <citation type="journal article" date="2021" name="ISME J.">
        <title>Evolutionary origin and ecological implication of a unique nif island in free-living Bradyrhizobium lineages.</title>
        <authorList>
            <person name="Tao J."/>
        </authorList>
    </citation>
    <scope>NUCLEOTIDE SEQUENCE [LARGE SCALE GENOMIC DNA]</scope>
    <source>
        <strain evidence="2">SZCCT0434</strain>
    </source>
</reference>
<dbReference type="Proteomes" id="UP001315278">
    <property type="component" value="Unassembled WGS sequence"/>
</dbReference>
<dbReference type="EMBL" id="JAFCJH010000030">
    <property type="protein sequence ID" value="MBR0798717.1"/>
    <property type="molecule type" value="Genomic_DNA"/>
</dbReference>
<keyword evidence="2" id="KW-1185">Reference proteome</keyword>
<evidence type="ECO:0000313" key="2">
    <source>
        <dbReference type="Proteomes" id="UP001315278"/>
    </source>
</evidence>
<protein>
    <submittedName>
        <fullName evidence="1">Uncharacterized protein</fullName>
    </submittedName>
</protein>